<feature type="transmembrane region" description="Helical" evidence="13">
    <location>
        <begin position="84"/>
        <end position="103"/>
    </location>
</feature>
<dbReference type="GO" id="GO:0045454">
    <property type="term" value="P:cell redox homeostasis"/>
    <property type="evidence" value="ECO:0007669"/>
    <property type="project" value="InterPro"/>
</dbReference>
<keyword evidence="16" id="KW-1185">Reference proteome</keyword>
<comment type="function">
    <text evidence="12">Catalyzes the reduction of glutathione disulfide (GSSG) to reduced glutathione (GSH). Constitutes the major mechanism to maintain a high GSH:GSSG ratio in the cytosol.</text>
</comment>
<dbReference type="NCBIfam" id="TIGR01421">
    <property type="entry name" value="gluta_reduc_1"/>
    <property type="match status" value="1"/>
</dbReference>
<evidence type="ECO:0000256" key="3">
    <source>
        <dbReference type="ARBA" id="ARBA00022630"/>
    </source>
</evidence>
<feature type="binding site" evidence="9">
    <location>
        <position position="399"/>
    </location>
    <ligand>
        <name>FAD</name>
        <dbReference type="ChEBI" id="CHEBI:57692"/>
    </ligand>
</feature>
<evidence type="ECO:0000313" key="16">
    <source>
        <dbReference type="Proteomes" id="UP000887574"/>
    </source>
</evidence>
<dbReference type="PRINTS" id="PR00411">
    <property type="entry name" value="PNDRDTASEI"/>
</dbReference>
<evidence type="ECO:0000256" key="11">
    <source>
        <dbReference type="RuleBase" id="RU003691"/>
    </source>
</evidence>
<keyword evidence="5 11" id="KW-0560">Oxidoreductase</keyword>
<name>A0A915E657_9BILA</name>
<dbReference type="InterPro" id="IPR016156">
    <property type="entry name" value="FAD/NAD-linked_Rdtase_dimer_sf"/>
</dbReference>
<dbReference type="GO" id="GO:0034599">
    <property type="term" value="P:cellular response to oxidative stress"/>
    <property type="evidence" value="ECO:0007669"/>
    <property type="project" value="TreeGrafter"/>
</dbReference>
<accession>A0A915E657</accession>
<keyword evidence="13" id="KW-0472">Membrane</keyword>
<keyword evidence="12" id="KW-0521">NADP</keyword>
<dbReference type="NCBIfam" id="NF004776">
    <property type="entry name" value="PRK06116.1"/>
    <property type="match status" value="1"/>
</dbReference>
<dbReference type="FunFam" id="3.50.50.60:FF:000235">
    <property type="entry name" value="Glutathione reductase"/>
    <property type="match status" value="1"/>
</dbReference>
<comment type="subunit">
    <text evidence="2">Homodimer.</text>
</comment>
<dbReference type="PROSITE" id="PS00076">
    <property type="entry name" value="PYRIDINE_REDOX_1"/>
    <property type="match status" value="1"/>
</dbReference>
<feature type="domain" description="FAD/NAD(P)-binding" evidence="15">
    <location>
        <begin position="112"/>
        <end position="414"/>
    </location>
</feature>
<keyword evidence="3 11" id="KW-0285">Flavoprotein</keyword>
<evidence type="ECO:0000256" key="13">
    <source>
        <dbReference type="SAM" id="Phobius"/>
    </source>
</evidence>
<dbReference type="PANTHER" id="PTHR42737">
    <property type="entry name" value="GLUTATHIONE REDUCTASE"/>
    <property type="match status" value="1"/>
</dbReference>
<feature type="binding site" evidence="9">
    <location>
        <begin position="270"/>
        <end position="277"/>
    </location>
    <ligand>
        <name>NAD(+)</name>
        <dbReference type="ChEBI" id="CHEBI:57540"/>
    </ligand>
</feature>
<dbReference type="InterPro" id="IPR004099">
    <property type="entry name" value="Pyr_nucl-diS_OxRdtase_dimer"/>
</dbReference>
<dbReference type="GO" id="GO:0005739">
    <property type="term" value="C:mitochondrion"/>
    <property type="evidence" value="ECO:0007669"/>
    <property type="project" value="TreeGrafter"/>
</dbReference>
<feature type="domain" description="Pyridine nucleotide-disulphide oxidoreductase dimerisation" evidence="14">
    <location>
        <begin position="435"/>
        <end position="545"/>
    </location>
</feature>
<dbReference type="InterPro" id="IPR036188">
    <property type="entry name" value="FAD/NAD-bd_sf"/>
</dbReference>
<dbReference type="Gene3D" id="3.50.50.60">
    <property type="entry name" value="FAD/NAD(P)-binding domain"/>
    <property type="match status" value="2"/>
</dbReference>
<dbReference type="Pfam" id="PF02852">
    <property type="entry name" value="Pyr_redox_dim"/>
    <property type="match status" value="1"/>
</dbReference>
<evidence type="ECO:0000256" key="12">
    <source>
        <dbReference type="RuleBase" id="RU365016"/>
    </source>
</evidence>
<dbReference type="Gene3D" id="3.30.390.30">
    <property type="match status" value="1"/>
</dbReference>
<dbReference type="GO" id="GO:0050661">
    <property type="term" value="F:NADP binding"/>
    <property type="evidence" value="ECO:0007669"/>
    <property type="project" value="InterPro"/>
</dbReference>
<keyword evidence="6" id="KW-1015">Disulfide bond</keyword>
<dbReference type="SUPFAM" id="SSF55424">
    <property type="entry name" value="FAD/NAD-linked reductases, dimerisation (C-terminal) domain"/>
    <property type="match status" value="1"/>
</dbReference>
<dbReference type="InterPro" id="IPR023753">
    <property type="entry name" value="FAD/NAD-binding_dom"/>
</dbReference>
<keyword evidence="4 9" id="KW-0274">FAD</keyword>
<evidence type="ECO:0000256" key="4">
    <source>
        <dbReference type="ARBA" id="ARBA00022827"/>
    </source>
</evidence>
<feature type="binding site" evidence="9">
    <location>
        <position position="358"/>
    </location>
    <ligand>
        <name>NAD(+)</name>
        <dbReference type="ChEBI" id="CHEBI:57540"/>
    </ligand>
</feature>
<feature type="active site" description="Proton acceptor" evidence="8">
    <location>
        <position position="535"/>
    </location>
</feature>
<evidence type="ECO:0000256" key="1">
    <source>
        <dbReference type="ARBA" id="ARBA00007532"/>
    </source>
</evidence>
<comment type="catalytic activity">
    <reaction evidence="12">
        <text>2 glutathione + NADP(+) = glutathione disulfide + NADPH + H(+)</text>
        <dbReference type="Rhea" id="RHEA:11740"/>
        <dbReference type="ChEBI" id="CHEBI:15378"/>
        <dbReference type="ChEBI" id="CHEBI:57783"/>
        <dbReference type="ChEBI" id="CHEBI:57925"/>
        <dbReference type="ChEBI" id="CHEBI:58297"/>
        <dbReference type="ChEBI" id="CHEBI:58349"/>
        <dbReference type="EC" id="1.8.1.7"/>
    </reaction>
</comment>
<evidence type="ECO:0000256" key="5">
    <source>
        <dbReference type="ARBA" id="ARBA00023002"/>
    </source>
</evidence>
<comment type="subcellular location">
    <subcellularLocation>
        <location evidence="12">Cytoplasm</location>
    </subcellularLocation>
</comment>
<evidence type="ECO:0000256" key="2">
    <source>
        <dbReference type="ARBA" id="ARBA00011738"/>
    </source>
</evidence>
<keyword evidence="9" id="KW-0547">Nucleotide-binding</keyword>
<evidence type="ECO:0000259" key="14">
    <source>
        <dbReference type="Pfam" id="PF02852"/>
    </source>
</evidence>
<protein>
    <recommendedName>
        <fullName evidence="12">Glutathione reductase</fullName>
        <ecNumber evidence="12">1.8.1.7</ecNumber>
    </recommendedName>
</protein>
<keyword evidence="7 11" id="KW-0676">Redox-active center</keyword>
<evidence type="ECO:0000256" key="9">
    <source>
        <dbReference type="PIRSR" id="PIRSR000350-3"/>
    </source>
</evidence>
<comment type="similarity">
    <text evidence="1 11">Belongs to the class-I pyridine nucleotide-disulfide oxidoreductase family.</text>
</comment>
<reference evidence="17" key="1">
    <citation type="submission" date="2022-11" db="UniProtKB">
        <authorList>
            <consortium name="WormBaseParasite"/>
        </authorList>
    </citation>
    <scope>IDENTIFICATION</scope>
</reference>
<dbReference type="GO" id="GO:0050660">
    <property type="term" value="F:flavin adenine dinucleotide binding"/>
    <property type="evidence" value="ECO:0007669"/>
    <property type="project" value="InterPro"/>
</dbReference>
<dbReference type="FunFam" id="3.30.390.30:FF:000003">
    <property type="entry name" value="Glutathione reductase"/>
    <property type="match status" value="1"/>
</dbReference>
<dbReference type="WBParaSite" id="jg2746">
    <property type="protein sequence ID" value="jg2746"/>
    <property type="gene ID" value="jg2746"/>
</dbReference>
<dbReference type="InterPro" id="IPR012999">
    <property type="entry name" value="Pyr_OxRdtase_I_AS"/>
</dbReference>
<dbReference type="SUPFAM" id="SSF51905">
    <property type="entry name" value="FAD/NAD(P)-binding domain"/>
    <property type="match status" value="1"/>
</dbReference>
<dbReference type="PRINTS" id="PR00368">
    <property type="entry name" value="FADPNR"/>
</dbReference>
<dbReference type="Pfam" id="PF07992">
    <property type="entry name" value="Pyr_redox_2"/>
    <property type="match status" value="1"/>
</dbReference>
<evidence type="ECO:0000256" key="7">
    <source>
        <dbReference type="ARBA" id="ARBA00023284"/>
    </source>
</evidence>
<comment type="cofactor">
    <cofactor evidence="9">
        <name>FAD</name>
        <dbReference type="ChEBI" id="CHEBI:57692"/>
    </cofactor>
    <text evidence="9">Binds 1 FAD per subunit.</text>
</comment>
<evidence type="ECO:0000256" key="10">
    <source>
        <dbReference type="PIRSR" id="PIRSR000350-4"/>
    </source>
</evidence>
<dbReference type="GO" id="GO:0005829">
    <property type="term" value="C:cytosol"/>
    <property type="evidence" value="ECO:0007669"/>
    <property type="project" value="TreeGrafter"/>
</dbReference>
<dbReference type="GO" id="GO:0006749">
    <property type="term" value="P:glutathione metabolic process"/>
    <property type="evidence" value="ECO:0007669"/>
    <property type="project" value="InterPro"/>
</dbReference>
<sequence length="551" mass="60146">MKFQKRSTVYSRYTAKPPLSGTPTDGCSVPDNRGAIVRFFAVPSVRTIARVDCTVLRLPISIQSSLLRKQALLSMRKMSEAVHFDYLVIGGGSGGMFFPYVYFSDYRFFILGIASARRAREFNVSVALIESSRLGGTCVNLGCIPKKVMVNCAQHANTFKTFADYGFNVTCNGFDWSVMRKNRDDYIKRLNVIYEQNLKTSGVQLIQGTASFDEDGSVLVAGRKYYGKHTLIAVGGLPSFPTDVPGAELGISSDGFFELTELPKKSVVVGAGYIAIELASVLAALGSETHMLIRHDTMLRSFDETMSEQITGFAKKGPIKLHANTTVKSITKNTDGTLRVETSTEQINNVTALIWAIGRHPNTSTLNLAKAGVSTTPEGFIEVDPYQSTTKSGVYAVGDVCGKALLTPVAIAAGRRLSHRLFNNESSNKLDYENVPTVVFSEPPIATVGLTQKEAEKKFGKENLTIYTSKFGGVYYAVTSYKQQCTMKLICAGVDEKVVGIHMIGKGVDEMLQGFAVALKMGATKKQFDECIAIHPTSSEELVTMRFGKKP</sequence>
<dbReference type="GO" id="GO:0004362">
    <property type="term" value="F:glutathione-disulfide reductase (NADPH) activity"/>
    <property type="evidence" value="ECO:0007669"/>
    <property type="project" value="UniProtKB-EC"/>
</dbReference>
<dbReference type="InterPro" id="IPR046952">
    <property type="entry name" value="GSHR/TRXR-like"/>
</dbReference>
<evidence type="ECO:0000256" key="6">
    <source>
        <dbReference type="ARBA" id="ARBA00023157"/>
    </source>
</evidence>
<dbReference type="AlphaFoldDB" id="A0A915E657"/>
<organism evidence="16 17">
    <name type="scientific">Ditylenchus dipsaci</name>
    <dbReference type="NCBI Taxonomy" id="166011"/>
    <lineage>
        <taxon>Eukaryota</taxon>
        <taxon>Metazoa</taxon>
        <taxon>Ecdysozoa</taxon>
        <taxon>Nematoda</taxon>
        <taxon>Chromadorea</taxon>
        <taxon>Rhabditida</taxon>
        <taxon>Tylenchina</taxon>
        <taxon>Tylenchomorpha</taxon>
        <taxon>Sphaerularioidea</taxon>
        <taxon>Anguinidae</taxon>
        <taxon>Anguininae</taxon>
        <taxon>Ditylenchus</taxon>
    </lineage>
</organism>
<keyword evidence="13" id="KW-1133">Transmembrane helix</keyword>
<evidence type="ECO:0000256" key="8">
    <source>
        <dbReference type="PIRSR" id="PIRSR000350-2"/>
    </source>
</evidence>
<dbReference type="InterPro" id="IPR006322">
    <property type="entry name" value="Glutathione_Rdtase_euk/bac"/>
</dbReference>
<feature type="disulfide bond" description="Redox-active" evidence="10">
    <location>
        <begin position="138"/>
        <end position="143"/>
    </location>
</feature>
<evidence type="ECO:0000259" key="15">
    <source>
        <dbReference type="Pfam" id="PF07992"/>
    </source>
</evidence>
<proteinExistence type="inferred from homology"/>
<dbReference type="EC" id="1.8.1.7" evidence="12"/>
<feature type="binding site" evidence="9">
    <location>
        <position position="147"/>
    </location>
    <ligand>
        <name>FAD</name>
        <dbReference type="ChEBI" id="CHEBI:57692"/>
    </ligand>
</feature>
<dbReference type="Proteomes" id="UP000887574">
    <property type="component" value="Unplaced"/>
</dbReference>
<keyword evidence="12" id="KW-0963">Cytoplasm</keyword>
<dbReference type="PANTHER" id="PTHR42737:SF2">
    <property type="entry name" value="GLUTATHIONE REDUCTASE"/>
    <property type="match status" value="1"/>
</dbReference>
<keyword evidence="9" id="KW-0520">NAD</keyword>
<evidence type="ECO:0000313" key="17">
    <source>
        <dbReference type="WBParaSite" id="jg2746"/>
    </source>
</evidence>
<keyword evidence="13" id="KW-0812">Transmembrane</keyword>